<dbReference type="AlphaFoldDB" id="A0A2T0MX70"/>
<dbReference type="Gene3D" id="2.160.20.120">
    <property type="match status" value="1"/>
</dbReference>
<sequence length="229" mass="23390">MATIAGLLGVAVTLTGCGIGGPNEQDTVTYDVADKVAALQVETDSGSIEVVESERQGIHVTEALTWRKNKPETSHQVRGDTLALTFNCPATWGFGAVGTSCDVSYKVEVPKGLRVKVSSDSGALTLTGLSGELDARSDSGAIEADGLSVKQVAAKTDSGAVGLTFTGAPDKVTTATDSGRISVHVPQGPYKVVASTDSGGKNIKAAVDDSAPRLIELTSDSGDLEVVSP</sequence>
<comment type="caution">
    <text evidence="2">The sequence shown here is derived from an EMBL/GenBank/DDBJ whole genome shotgun (WGS) entry which is preliminary data.</text>
</comment>
<protein>
    <submittedName>
        <fullName evidence="2">Putative adhesin</fullName>
    </submittedName>
</protein>
<dbReference type="InterPro" id="IPR025164">
    <property type="entry name" value="Toastrack_DUF4097"/>
</dbReference>
<dbReference type="Proteomes" id="UP000238312">
    <property type="component" value="Unassembled WGS sequence"/>
</dbReference>
<proteinExistence type="predicted"/>
<keyword evidence="3" id="KW-1185">Reference proteome</keyword>
<accession>A0A2T0MX70</accession>
<organism evidence="2 3">
    <name type="scientific">Nonomuraea fuscirosea</name>
    <dbReference type="NCBI Taxonomy" id="1291556"/>
    <lineage>
        <taxon>Bacteria</taxon>
        <taxon>Bacillati</taxon>
        <taxon>Actinomycetota</taxon>
        <taxon>Actinomycetes</taxon>
        <taxon>Streptosporangiales</taxon>
        <taxon>Streptosporangiaceae</taxon>
        <taxon>Nonomuraea</taxon>
    </lineage>
</organism>
<evidence type="ECO:0000313" key="2">
    <source>
        <dbReference type="EMBL" id="PRX63698.1"/>
    </source>
</evidence>
<evidence type="ECO:0000259" key="1">
    <source>
        <dbReference type="Pfam" id="PF13349"/>
    </source>
</evidence>
<feature type="domain" description="DUF4097" evidence="1">
    <location>
        <begin position="114"/>
        <end position="225"/>
    </location>
</feature>
<reference evidence="2 3" key="1">
    <citation type="submission" date="2018-03" db="EMBL/GenBank/DDBJ databases">
        <title>Genomic Encyclopedia of Type Strains, Phase III (KMG-III): the genomes of soil and plant-associated and newly described type strains.</title>
        <authorList>
            <person name="Whitman W."/>
        </authorList>
    </citation>
    <scope>NUCLEOTIDE SEQUENCE [LARGE SCALE GENOMIC DNA]</scope>
    <source>
        <strain evidence="2 3">CGMCC 4.7104</strain>
    </source>
</reference>
<gene>
    <name evidence="2" type="ORF">B0I32_110150</name>
</gene>
<evidence type="ECO:0000313" key="3">
    <source>
        <dbReference type="Proteomes" id="UP000238312"/>
    </source>
</evidence>
<name>A0A2T0MX70_9ACTN</name>
<dbReference type="EMBL" id="PVNG01000010">
    <property type="protein sequence ID" value="PRX63698.1"/>
    <property type="molecule type" value="Genomic_DNA"/>
</dbReference>
<dbReference type="Pfam" id="PF13349">
    <property type="entry name" value="DUF4097"/>
    <property type="match status" value="1"/>
</dbReference>